<feature type="compositionally biased region" description="Polar residues" evidence="2">
    <location>
        <begin position="360"/>
        <end position="387"/>
    </location>
</feature>
<keyword evidence="5" id="KW-1185">Reference proteome</keyword>
<evidence type="ECO:0000256" key="2">
    <source>
        <dbReference type="SAM" id="MobiDB-lite"/>
    </source>
</evidence>
<feature type="region of interest" description="Disordered" evidence="2">
    <location>
        <begin position="346"/>
        <end position="387"/>
    </location>
</feature>
<sequence>MHKKDYKDSHARVCLSRLTRLLDMDILEDLQQLEYTGNVTRNLEIVTTVKPHRSFFSKSTEKLNKIMSRKGNHKIFGHSLTVDAVHRISTLIVFLKSHVSKEGLFRVSGSKKREEELKSLLDKEEHVDFDSGRFTPHDVASVLKIFLGDLPEPLLTHAPQDAYRKITGKFHAFNKIPNDESEAKLIEALQLLFLLVPPQNRILLQQLLGLLNLVAKNATSKMTAHNLALVFSPNIMDFKKKITCLSQFPEDIPDMQKLVTSMICHAEELFKIPNGLLEDIDAAEAIVQKGSELPVTRTFCQQMHQTVHKQTVQQTTTEALIQLYNHVIDLPDGPVKQKFMQRFQKVHPGTPPFVPRSKINPVNQMDVSTPVKSTGKPSALKNASQSPITERYTATSTPTMIKRVTFDVVDTPDSLFGRAPQYKATPFLSRRTIKTPSGVMCSQKTPQSNHKRRSLSPSSPEDLLSTRKDPRVSSVLTPRNSAAFNTPSGFMSAALDFSCDEVFSTPAKIRRSSPPKMRLSDNDHSMEEFYI</sequence>
<evidence type="ECO:0000313" key="5">
    <source>
        <dbReference type="Proteomes" id="UP001159427"/>
    </source>
</evidence>
<accession>A0ABN8MGU0</accession>
<dbReference type="InterPro" id="IPR000198">
    <property type="entry name" value="RhoGAP_dom"/>
</dbReference>
<name>A0ABN8MGU0_9CNID</name>
<reference evidence="4 5" key="1">
    <citation type="submission" date="2022-05" db="EMBL/GenBank/DDBJ databases">
        <authorList>
            <consortium name="Genoscope - CEA"/>
            <person name="William W."/>
        </authorList>
    </citation>
    <scope>NUCLEOTIDE SEQUENCE [LARGE SCALE GENOMIC DNA]</scope>
</reference>
<dbReference type="Gene3D" id="1.10.555.10">
    <property type="entry name" value="Rho GTPase activation protein"/>
    <property type="match status" value="1"/>
</dbReference>
<keyword evidence="1" id="KW-0343">GTPase activation</keyword>
<evidence type="ECO:0000313" key="4">
    <source>
        <dbReference type="EMBL" id="CAH3028901.1"/>
    </source>
</evidence>
<feature type="domain" description="Rho-GAP" evidence="3">
    <location>
        <begin position="61"/>
        <end position="270"/>
    </location>
</feature>
<evidence type="ECO:0000259" key="3">
    <source>
        <dbReference type="PROSITE" id="PS50238"/>
    </source>
</evidence>
<protein>
    <recommendedName>
        <fullName evidence="3">Rho-GAP domain-containing protein</fullName>
    </recommendedName>
</protein>
<gene>
    <name evidence="4" type="ORF">PEVE_00035148</name>
</gene>
<dbReference type="PROSITE" id="PS50238">
    <property type="entry name" value="RHOGAP"/>
    <property type="match status" value="1"/>
</dbReference>
<comment type="caution">
    <text evidence="4">The sequence shown here is derived from an EMBL/GenBank/DDBJ whole genome shotgun (WGS) entry which is preliminary data.</text>
</comment>
<dbReference type="PANTHER" id="PTHR14963:SF7">
    <property type="entry name" value="RHO GTPASE-ACTIVATING PROTEIN 19"/>
    <property type="match status" value="1"/>
</dbReference>
<dbReference type="SMART" id="SM00324">
    <property type="entry name" value="RhoGAP"/>
    <property type="match status" value="1"/>
</dbReference>
<feature type="region of interest" description="Disordered" evidence="2">
    <location>
        <begin position="435"/>
        <end position="481"/>
    </location>
</feature>
<organism evidence="4 5">
    <name type="scientific">Porites evermanni</name>
    <dbReference type="NCBI Taxonomy" id="104178"/>
    <lineage>
        <taxon>Eukaryota</taxon>
        <taxon>Metazoa</taxon>
        <taxon>Cnidaria</taxon>
        <taxon>Anthozoa</taxon>
        <taxon>Hexacorallia</taxon>
        <taxon>Scleractinia</taxon>
        <taxon>Fungiina</taxon>
        <taxon>Poritidae</taxon>
        <taxon>Porites</taxon>
    </lineage>
</organism>
<dbReference type="EMBL" id="CALNXI010000540">
    <property type="protein sequence ID" value="CAH3028901.1"/>
    <property type="molecule type" value="Genomic_DNA"/>
</dbReference>
<proteinExistence type="predicted"/>
<dbReference type="PANTHER" id="PTHR14963">
    <property type="entry name" value="RHO GTPASE ACTIVATING PROTEIN 18,19-RELATED"/>
    <property type="match status" value="1"/>
</dbReference>
<dbReference type="Pfam" id="PF00620">
    <property type="entry name" value="RhoGAP"/>
    <property type="match status" value="1"/>
</dbReference>
<dbReference type="Proteomes" id="UP001159427">
    <property type="component" value="Unassembled WGS sequence"/>
</dbReference>
<dbReference type="SUPFAM" id="SSF48350">
    <property type="entry name" value="GTPase activation domain, GAP"/>
    <property type="match status" value="1"/>
</dbReference>
<evidence type="ECO:0000256" key="1">
    <source>
        <dbReference type="ARBA" id="ARBA00022468"/>
    </source>
</evidence>
<dbReference type="InterPro" id="IPR008936">
    <property type="entry name" value="Rho_GTPase_activation_prot"/>
</dbReference>